<organism evidence="1 2">
    <name type="scientific">Sulfitobacter delicatus</name>
    <dbReference type="NCBI Taxonomy" id="218672"/>
    <lineage>
        <taxon>Bacteria</taxon>
        <taxon>Pseudomonadati</taxon>
        <taxon>Pseudomonadota</taxon>
        <taxon>Alphaproteobacteria</taxon>
        <taxon>Rhodobacterales</taxon>
        <taxon>Roseobacteraceae</taxon>
        <taxon>Sulfitobacter</taxon>
    </lineage>
</organism>
<protein>
    <recommendedName>
        <fullName evidence="3">DNA binding domain-containing protein, excisionase family</fullName>
    </recommendedName>
</protein>
<sequence>MLSATEAADLLEITQQALDERRRAALILGVRVGEKWRYPALQFRNGRPLPRLDEVLAAHHGVNGWVILDSIMAKDTALGDRSILMLLEEEDDELLDRVIRELEDQFAP</sequence>
<reference evidence="2" key="1">
    <citation type="submission" date="2016-10" db="EMBL/GenBank/DDBJ databases">
        <authorList>
            <person name="Varghese N."/>
            <person name="Submissions S."/>
        </authorList>
    </citation>
    <scope>NUCLEOTIDE SEQUENCE [LARGE SCALE GENOMIC DNA]</scope>
    <source>
        <strain evidence="2">DSM 16477</strain>
    </source>
</reference>
<evidence type="ECO:0008006" key="3">
    <source>
        <dbReference type="Google" id="ProtNLM"/>
    </source>
</evidence>
<name>A0A1G7Z752_9RHOB</name>
<proteinExistence type="predicted"/>
<gene>
    <name evidence="1" type="ORF">SAMN04489759_11925</name>
</gene>
<evidence type="ECO:0000313" key="1">
    <source>
        <dbReference type="EMBL" id="SDH04582.1"/>
    </source>
</evidence>
<evidence type="ECO:0000313" key="2">
    <source>
        <dbReference type="Proteomes" id="UP000199399"/>
    </source>
</evidence>
<dbReference type="Proteomes" id="UP000199399">
    <property type="component" value="Unassembled WGS sequence"/>
</dbReference>
<keyword evidence="2" id="KW-1185">Reference proteome</keyword>
<dbReference type="AlphaFoldDB" id="A0A1G7Z752"/>
<accession>A0A1G7Z752</accession>
<dbReference type="EMBL" id="FNBP01000019">
    <property type="protein sequence ID" value="SDH04582.1"/>
    <property type="molecule type" value="Genomic_DNA"/>
</dbReference>